<dbReference type="Proteomes" id="UP000317496">
    <property type="component" value="Chromosome"/>
</dbReference>
<keyword evidence="7 8" id="KW-0472">Membrane</keyword>
<sequence length="242" mass="25250">MESLPDQPEPATFTRAGILHGMKLTMPYSISALPFGLAFGAAALGVGMTPGEAILMSVAAFAGSAQFAVLALWTAMPLPVAAIILTAFLVNARHIVMGAALYPYISNLPLRQVLPVSAGMTDAGWAITLQAMMNGRRDLGILLGTMIMQWPVWVGGTAVGALISSGGLDVKRWGLDVLIAGVFATSVVGLYRGRDDIWPWIAATAGTVGALLWLPGNWYILIGGICAGLAGLITSRDEEKAA</sequence>
<comment type="similarity">
    <text evidence="2">Belongs to the AzlC family.</text>
</comment>
<protein>
    <submittedName>
        <fullName evidence="9">AzlC family ABC transporter permease</fullName>
    </submittedName>
</protein>
<evidence type="ECO:0000256" key="1">
    <source>
        <dbReference type="ARBA" id="ARBA00004651"/>
    </source>
</evidence>
<evidence type="ECO:0000256" key="5">
    <source>
        <dbReference type="ARBA" id="ARBA00022692"/>
    </source>
</evidence>
<evidence type="ECO:0000256" key="3">
    <source>
        <dbReference type="ARBA" id="ARBA00022448"/>
    </source>
</evidence>
<evidence type="ECO:0000256" key="4">
    <source>
        <dbReference type="ARBA" id="ARBA00022475"/>
    </source>
</evidence>
<reference evidence="9 10" key="1">
    <citation type="submission" date="2019-07" db="EMBL/GenBank/DDBJ databases">
        <title>Genome sequencing for Ferrovibrio sp. K5.</title>
        <authorList>
            <person name="Park S.-J."/>
        </authorList>
    </citation>
    <scope>NUCLEOTIDE SEQUENCE [LARGE SCALE GENOMIC DNA]</scope>
    <source>
        <strain evidence="9 10">K5</strain>
    </source>
</reference>
<keyword evidence="5 8" id="KW-0812">Transmembrane</keyword>
<dbReference type="Pfam" id="PF03591">
    <property type="entry name" value="AzlC"/>
    <property type="match status" value="1"/>
</dbReference>
<dbReference type="KEGG" id="fer:FNB15_17985"/>
<evidence type="ECO:0000256" key="2">
    <source>
        <dbReference type="ARBA" id="ARBA00010735"/>
    </source>
</evidence>
<gene>
    <name evidence="9" type="ORF">FNB15_17985</name>
</gene>
<dbReference type="PANTHER" id="PTHR34979:SF1">
    <property type="entry name" value="INNER MEMBRANE PROTEIN YGAZ"/>
    <property type="match status" value="1"/>
</dbReference>
<evidence type="ECO:0000256" key="6">
    <source>
        <dbReference type="ARBA" id="ARBA00022989"/>
    </source>
</evidence>
<comment type="subcellular location">
    <subcellularLocation>
        <location evidence="1">Cell membrane</location>
        <topology evidence="1">Multi-pass membrane protein</topology>
    </subcellularLocation>
</comment>
<keyword evidence="10" id="KW-1185">Reference proteome</keyword>
<dbReference type="OrthoDB" id="9803444at2"/>
<dbReference type="GO" id="GO:1903785">
    <property type="term" value="P:L-valine transmembrane transport"/>
    <property type="evidence" value="ECO:0007669"/>
    <property type="project" value="TreeGrafter"/>
</dbReference>
<evidence type="ECO:0000313" key="9">
    <source>
        <dbReference type="EMBL" id="QDO99042.1"/>
    </source>
</evidence>
<keyword evidence="3" id="KW-0813">Transport</keyword>
<feature type="transmembrane region" description="Helical" evidence="8">
    <location>
        <begin position="139"/>
        <end position="161"/>
    </location>
</feature>
<feature type="transmembrane region" description="Helical" evidence="8">
    <location>
        <begin position="53"/>
        <end position="74"/>
    </location>
</feature>
<evidence type="ECO:0000256" key="8">
    <source>
        <dbReference type="SAM" id="Phobius"/>
    </source>
</evidence>
<feature type="transmembrane region" description="Helical" evidence="8">
    <location>
        <begin position="197"/>
        <end position="214"/>
    </location>
</feature>
<feature type="transmembrane region" description="Helical" evidence="8">
    <location>
        <begin position="173"/>
        <end position="191"/>
    </location>
</feature>
<organism evidence="9 10">
    <name type="scientific">Ferrovibrio terrae</name>
    <dbReference type="NCBI Taxonomy" id="2594003"/>
    <lineage>
        <taxon>Bacteria</taxon>
        <taxon>Pseudomonadati</taxon>
        <taxon>Pseudomonadota</taxon>
        <taxon>Alphaproteobacteria</taxon>
        <taxon>Rhodospirillales</taxon>
        <taxon>Rhodospirillaceae</taxon>
        <taxon>Ferrovibrio</taxon>
    </lineage>
</organism>
<evidence type="ECO:0000256" key="7">
    <source>
        <dbReference type="ARBA" id="ARBA00023136"/>
    </source>
</evidence>
<dbReference type="InterPro" id="IPR011606">
    <property type="entry name" value="Brnchd-chn_aa_trnsp_permease"/>
</dbReference>
<dbReference type="PANTHER" id="PTHR34979">
    <property type="entry name" value="INNER MEMBRANE PROTEIN YGAZ"/>
    <property type="match status" value="1"/>
</dbReference>
<keyword evidence="4" id="KW-1003">Cell membrane</keyword>
<keyword evidence="6 8" id="KW-1133">Transmembrane helix</keyword>
<feature type="transmembrane region" description="Helical" evidence="8">
    <location>
        <begin position="80"/>
        <end position="101"/>
    </location>
</feature>
<accession>A0A516H5L7</accession>
<name>A0A516H5L7_9PROT</name>
<dbReference type="AlphaFoldDB" id="A0A516H5L7"/>
<evidence type="ECO:0000313" key="10">
    <source>
        <dbReference type="Proteomes" id="UP000317496"/>
    </source>
</evidence>
<feature type="transmembrane region" description="Helical" evidence="8">
    <location>
        <begin position="28"/>
        <end position="46"/>
    </location>
</feature>
<dbReference type="GO" id="GO:0005886">
    <property type="term" value="C:plasma membrane"/>
    <property type="evidence" value="ECO:0007669"/>
    <property type="project" value="UniProtKB-SubCell"/>
</dbReference>
<dbReference type="EMBL" id="CP041636">
    <property type="protein sequence ID" value="QDO99042.1"/>
    <property type="molecule type" value="Genomic_DNA"/>
</dbReference>
<proteinExistence type="inferred from homology"/>